<keyword evidence="2" id="KW-1185">Reference proteome</keyword>
<protein>
    <submittedName>
        <fullName evidence="1">Uncharacterized protein</fullName>
    </submittedName>
</protein>
<evidence type="ECO:0000313" key="2">
    <source>
        <dbReference type="Proteomes" id="UP000708208"/>
    </source>
</evidence>
<dbReference type="Proteomes" id="UP000708208">
    <property type="component" value="Unassembled WGS sequence"/>
</dbReference>
<proteinExistence type="predicted"/>
<organism evidence="1 2">
    <name type="scientific">Allacma fusca</name>
    <dbReference type="NCBI Taxonomy" id="39272"/>
    <lineage>
        <taxon>Eukaryota</taxon>
        <taxon>Metazoa</taxon>
        <taxon>Ecdysozoa</taxon>
        <taxon>Arthropoda</taxon>
        <taxon>Hexapoda</taxon>
        <taxon>Collembola</taxon>
        <taxon>Symphypleona</taxon>
        <taxon>Sminthuridae</taxon>
        <taxon>Allacma</taxon>
    </lineage>
</organism>
<comment type="caution">
    <text evidence="1">The sequence shown here is derived from an EMBL/GenBank/DDBJ whole genome shotgun (WGS) entry which is preliminary data.</text>
</comment>
<dbReference type="AlphaFoldDB" id="A0A8J2KS84"/>
<dbReference type="EMBL" id="CAJVCH010409589">
    <property type="protein sequence ID" value="CAG7818019.1"/>
    <property type="molecule type" value="Genomic_DNA"/>
</dbReference>
<evidence type="ECO:0000313" key="1">
    <source>
        <dbReference type="EMBL" id="CAG7818019.1"/>
    </source>
</evidence>
<reference evidence="1" key="1">
    <citation type="submission" date="2021-06" db="EMBL/GenBank/DDBJ databases">
        <authorList>
            <person name="Hodson N. C."/>
            <person name="Mongue J. A."/>
            <person name="Jaron S. K."/>
        </authorList>
    </citation>
    <scope>NUCLEOTIDE SEQUENCE</scope>
</reference>
<accession>A0A8J2KS84</accession>
<gene>
    <name evidence="1" type="ORF">AFUS01_LOCUS28553</name>
</gene>
<sequence length="195" mass="20749">MINNGLHQAENESSNLTLVYCSLQIPGSNCKHSKKRSQVIDTKMKLHLVILTVALTWTTGVTAKNQLHLEGCSYNEQAEFCNRNAGLYCNPENSVCECLQGELDTKYNYTMEWDGGLSRCVGTEGSACVGTSGTPTVACRTGLVCTQIVGYVESVGICSVPAATSPTPAPGGAFGLQFSVGLITLLSLARLSLSF</sequence>
<name>A0A8J2KS84_9HEXA</name>